<dbReference type="PROSITE" id="PS50887">
    <property type="entry name" value="GGDEF"/>
    <property type="match status" value="1"/>
</dbReference>
<dbReference type="SUPFAM" id="SSF55073">
    <property type="entry name" value="Nucleotide cyclase"/>
    <property type="match status" value="1"/>
</dbReference>
<dbReference type="Gene3D" id="3.30.450.20">
    <property type="entry name" value="PAS domain"/>
    <property type="match status" value="2"/>
</dbReference>
<dbReference type="CDD" id="cd01948">
    <property type="entry name" value="EAL"/>
    <property type="match status" value="1"/>
</dbReference>
<dbReference type="SMART" id="SM00052">
    <property type="entry name" value="EAL"/>
    <property type="match status" value="1"/>
</dbReference>
<feature type="domain" description="PAS" evidence="1">
    <location>
        <begin position="36"/>
        <end position="93"/>
    </location>
</feature>
<dbReference type="InterPro" id="IPR052155">
    <property type="entry name" value="Biofilm_reg_signaling"/>
</dbReference>
<evidence type="ECO:0000313" key="5">
    <source>
        <dbReference type="Proteomes" id="UP000199301"/>
    </source>
</evidence>
<evidence type="ECO:0000259" key="2">
    <source>
        <dbReference type="PROSITE" id="PS50883"/>
    </source>
</evidence>
<dbReference type="Pfam" id="PF13188">
    <property type="entry name" value="PAS_8"/>
    <property type="match status" value="1"/>
</dbReference>
<dbReference type="Pfam" id="PF00563">
    <property type="entry name" value="EAL"/>
    <property type="match status" value="1"/>
</dbReference>
<dbReference type="SMART" id="SM00267">
    <property type="entry name" value="GGDEF"/>
    <property type="match status" value="1"/>
</dbReference>
<dbReference type="RefSeq" id="WP_092522848.1">
    <property type="nucleotide sequence ID" value="NZ_FNKO01000001.1"/>
</dbReference>
<keyword evidence="5" id="KW-1185">Reference proteome</keyword>
<dbReference type="AlphaFoldDB" id="A0A1H1AFU1"/>
<dbReference type="PANTHER" id="PTHR44757:SF2">
    <property type="entry name" value="BIOFILM ARCHITECTURE MAINTENANCE PROTEIN MBAA"/>
    <property type="match status" value="1"/>
</dbReference>
<dbReference type="Pfam" id="PF13426">
    <property type="entry name" value="PAS_9"/>
    <property type="match status" value="1"/>
</dbReference>
<feature type="domain" description="PAS" evidence="1">
    <location>
        <begin position="145"/>
        <end position="208"/>
    </location>
</feature>
<dbReference type="CDD" id="cd01949">
    <property type="entry name" value="GGDEF"/>
    <property type="match status" value="1"/>
</dbReference>
<dbReference type="NCBIfam" id="TIGR00254">
    <property type="entry name" value="GGDEF"/>
    <property type="match status" value="1"/>
</dbReference>
<evidence type="ECO:0000313" key="4">
    <source>
        <dbReference type="EMBL" id="SDQ38603.1"/>
    </source>
</evidence>
<dbReference type="InterPro" id="IPR035965">
    <property type="entry name" value="PAS-like_dom_sf"/>
</dbReference>
<dbReference type="EMBL" id="FNKO01000001">
    <property type="protein sequence ID" value="SDQ38603.1"/>
    <property type="molecule type" value="Genomic_DNA"/>
</dbReference>
<dbReference type="PROSITE" id="PS50883">
    <property type="entry name" value="EAL"/>
    <property type="match status" value="1"/>
</dbReference>
<dbReference type="STRING" id="995062.SAMN04489718_1565"/>
<dbReference type="InterPro" id="IPR001633">
    <property type="entry name" value="EAL_dom"/>
</dbReference>
<dbReference type="Gene3D" id="3.30.70.270">
    <property type="match status" value="1"/>
</dbReference>
<dbReference type="SUPFAM" id="SSF55785">
    <property type="entry name" value="PYP-like sensor domain (PAS domain)"/>
    <property type="match status" value="2"/>
</dbReference>
<feature type="domain" description="GGDEF" evidence="3">
    <location>
        <begin position="304"/>
        <end position="437"/>
    </location>
</feature>
<dbReference type="InterPro" id="IPR043128">
    <property type="entry name" value="Rev_trsase/Diguanyl_cyclase"/>
</dbReference>
<dbReference type="Proteomes" id="UP000199301">
    <property type="component" value="Unassembled WGS sequence"/>
</dbReference>
<dbReference type="PANTHER" id="PTHR44757">
    <property type="entry name" value="DIGUANYLATE CYCLASE DGCP"/>
    <property type="match status" value="1"/>
</dbReference>
<sequence>MDRADEGGDRGSAGANNGWWLSNHGEQIAGMRGHAIFAMDSEGFITSWNDHAEKVNGFPGDEVIGRHCSVLYPADQAEQRRPEWQLDQAARAGFYMDQGWRRKKDDSRFWASIAITVQRSNDGSLDGFIAMIRDETEARARHQRSTRRFTDLFDLAPVGIALFDESDRVLHANTALCELLGYRLEELHGVSGVQLLHPQDQEDTAEGLVPATVGSTSSPDEAPASERVLARADGEPVVCSLHSAMSMEDSGLRFWQVVFQDVTEQRRRTALLQHRATHDELTGLLNRSGIYEHLDSLLRESAPNQVAVLLCDLDHFKRVNDSLGHEAGDELLEKLARRLTSGLPEVCTAGRLFGDEFLVICSDLSAVGDLDALAESVSRLMHVSLPVQGYSVSMSASIGAAVAESSDTTSQDLVRFSDAAMYSAKTRASVGVTVANREMIDTSSRQVQIEAQLHEAINNDELTLQYQPILEPDGSVAGAEALLRWSHPALGMVAPDVILPVATQGNLLRELDRSVLRTALREAASWPSVRGRRVQIAVNLSGLLPDDPHFAEETSRLVTESGIDWSSVVLELVETSLSELSARSREDMVSLAEGGAQFAIDDFGTAYSSLRRLKELPVQLIKIDRGFVSSVDKNPADLAIVRAIVDMSSGLKCYCVAEGVETETQFRVLHSLGVDLFQGFLFSRPLSAPDFHSLLETGHIPIPES</sequence>
<dbReference type="SUPFAM" id="SSF141868">
    <property type="entry name" value="EAL domain-like"/>
    <property type="match status" value="1"/>
</dbReference>
<dbReference type="Pfam" id="PF00990">
    <property type="entry name" value="GGDEF"/>
    <property type="match status" value="1"/>
</dbReference>
<dbReference type="NCBIfam" id="TIGR00229">
    <property type="entry name" value="sensory_box"/>
    <property type="match status" value="2"/>
</dbReference>
<dbReference type="InterPro" id="IPR000160">
    <property type="entry name" value="GGDEF_dom"/>
</dbReference>
<dbReference type="InterPro" id="IPR000014">
    <property type="entry name" value="PAS"/>
</dbReference>
<name>A0A1H1AFU1_9ACTN</name>
<dbReference type="CDD" id="cd00130">
    <property type="entry name" value="PAS"/>
    <property type="match status" value="2"/>
</dbReference>
<dbReference type="InterPro" id="IPR029787">
    <property type="entry name" value="Nucleotide_cyclase"/>
</dbReference>
<reference evidence="5" key="1">
    <citation type="submission" date="2016-10" db="EMBL/GenBank/DDBJ databases">
        <authorList>
            <person name="Varghese N."/>
            <person name="Submissions S."/>
        </authorList>
    </citation>
    <scope>NUCLEOTIDE SEQUENCE [LARGE SCALE GENOMIC DNA]</scope>
    <source>
        <strain evidence="5">DSM 45459</strain>
    </source>
</reference>
<dbReference type="Gene3D" id="3.20.20.450">
    <property type="entry name" value="EAL domain"/>
    <property type="match status" value="1"/>
</dbReference>
<protein>
    <submittedName>
        <fullName evidence="4">PAS domain S-box-containing protein/diguanylate cyclase (GGDEF) domain-containing protein</fullName>
    </submittedName>
</protein>
<proteinExistence type="predicted"/>
<gene>
    <name evidence="4" type="ORF">SAMN04489718_1565</name>
</gene>
<feature type="domain" description="EAL" evidence="2">
    <location>
        <begin position="446"/>
        <end position="699"/>
    </location>
</feature>
<evidence type="ECO:0000259" key="3">
    <source>
        <dbReference type="PROSITE" id="PS50887"/>
    </source>
</evidence>
<accession>A0A1H1AFU1</accession>
<organism evidence="4 5">
    <name type="scientific">Actinopolyspora saharensis</name>
    <dbReference type="NCBI Taxonomy" id="995062"/>
    <lineage>
        <taxon>Bacteria</taxon>
        <taxon>Bacillati</taxon>
        <taxon>Actinomycetota</taxon>
        <taxon>Actinomycetes</taxon>
        <taxon>Actinopolysporales</taxon>
        <taxon>Actinopolysporaceae</taxon>
        <taxon>Actinopolyspora</taxon>
    </lineage>
</organism>
<dbReference type="OrthoDB" id="23692at2"/>
<dbReference type="InterPro" id="IPR035919">
    <property type="entry name" value="EAL_sf"/>
</dbReference>
<evidence type="ECO:0000259" key="1">
    <source>
        <dbReference type="PROSITE" id="PS50112"/>
    </source>
</evidence>
<dbReference type="SMART" id="SM00091">
    <property type="entry name" value="PAS"/>
    <property type="match status" value="2"/>
</dbReference>
<dbReference type="PROSITE" id="PS50112">
    <property type="entry name" value="PAS"/>
    <property type="match status" value="2"/>
</dbReference>